<dbReference type="GO" id="GO:0000166">
    <property type="term" value="F:nucleotide binding"/>
    <property type="evidence" value="ECO:0007669"/>
    <property type="project" value="InterPro"/>
</dbReference>
<dbReference type="SUPFAM" id="SSF51735">
    <property type="entry name" value="NAD(P)-binding Rossmann-fold domains"/>
    <property type="match status" value="1"/>
</dbReference>
<name>A0A1D8AWN3_9BACT</name>
<dbReference type="InterPro" id="IPR000683">
    <property type="entry name" value="Gfo/Idh/MocA-like_OxRdtase_N"/>
</dbReference>
<evidence type="ECO:0000313" key="2">
    <source>
        <dbReference type="EMBL" id="AOS45282.1"/>
    </source>
</evidence>
<dbReference type="SUPFAM" id="SSF55347">
    <property type="entry name" value="Glyceraldehyde-3-phosphate dehydrogenase-like, C-terminal domain"/>
    <property type="match status" value="1"/>
</dbReference>
<dbReference type="Gene3D" id="3.40.50.720">
    <property type="entry name" value="NAD(P)-binding Rossmann-like Domain"/>
    <property type="match status" value="1"/>
</dbReference>
<protein>
    <submittedName>
        <fullName evidence="2">Inositol 2-dehydrogenase</fullName>
        <ecNumber evidence="2">1.1.1.18</ecNumber>
    </submittedName>
</protein>
<proteinExistence type="predicted"/>
<feature type="domain" description="Gfo/Idh/MocA-like oxidoreductase N-terminal" evidence="1">
    <location>
        <begin position="40"/>
        <end position="162"/>
    </location>
</feature>
<dbReference type="EMBL" id="CP016094">
    <property type="protein sequence ID" value="AOS45282.1"/>
    <property type="molecule type" value="Genomic_DNA"/>
</dbReference>
<dbReference type="PANTHER" id="PTHR43818">
    <property type="entry name" value="BCDNA.GH03377"/>
    <property type="match status" value="1"/>
</dbReference>
<dbReference type="PATRIC" id="fig|1838286.3.peg.2372"/>
<dbReference type="PANTHER" id="PTHR43818:SF5">
    <property type="entry name" value="OXIDOREDUCTASE FAMILY PROTEIN"/>
    <property type="match status" value="1"/>
</dbReference>
<dbReference type="AlphaFoldDB" id="A0A1D8AWN3"/>
<dbReference type="STRING" id="1838286.Verru16b_02361"/>
<evidence type="ECO:0000259" key="1">
    <source>
        <dbReference type="Pfam" id="PF01408"/>
    </source>
</evidence>
<keyword evidence="3" id="KW-1185">Reference proteome</keyword>
<gene>
    <name evidence="2" type="primary">iolG_4</name>
    <name evidence="2" type="ORF">Verru16b_02361</name>
</gene>
<reference evidence="2 3" key="1">
    <citation type="submission" date="2016-06" db="EMBL/GenBank/DDBJ databases">
        <title>Three novel species with peptidoglycan cell walls form the new genus Lacunisphaera gen. nov. in the family Opitutaceae of the verrucomicrobial subdivision 4.</title>
        <authorList>
            <person name="Rast P."/>
            <person name="Gloeckner I."/>
            <person name="Jogler M."/>
            <person name="Boedeker C."/>
            <person name="Jeske O."/>
            <person name="Wiegand S."/>
            <person name="Reinhardt R."/>
            <person name="Schumann P."/>
            <person name="Rohde M."/>
            <person name="Spring S."/>
            <person name="Gloeckner F.O."/>
            <person name="Jogler C."/>
        </authorList>
    </citation>
    <scope>NUCLEOTIDE SEQUENCE [LARGE SCALE GENOMIC DNA]</scope>
    <source>
        <strain evidence="2 3">IG16b</strain>
    </source>
</reference>
<dbReference type="GO" id="GO:0050112">
    <property type="term" value="F:inositol 2-dehydrogenase (NAD+) activity"/>
    <property type="evidence" value="ECO:0007669"/>
    <property type="project" value="UniProtKB-EC"/>
</dbReference>
<dbReference type="InterPro" id="IPR036291">
    <property type="entry name" value="NAD(P)-bd_dom_sf"/>
</dbReference>
<organism evidence="2 3">
    <name type="scientific">Lacunisphaera limnophila</name>
    <dbReference type="NCBI Taxonomy" id="1838286"/>
    <lineage>
        <taxon>Bacteria</taxon>
        <taxon>Pseudomonadati</taxon>
        <taxon>Verrucomicrobiota</taxon>
        <taxon>Opitutia</taxon>
        <taxon>Opitutales</taxon>
        <taxon>Opitutaceae</taxon>
        <taxon>Lacunisphaera</taxon>
    </lineage>
</organism>
<keyword evidence="2" id="KW-0560">Oxidoreductase</keyword>
<dbReference type="Gene3D" id="3.30.360.10">
    <property type="entry name" value="Dihydrodipicolinate Reductase, domain 2"/>
    <property type="match status" value="1"/>
</dbReference>
<dbReference type="Proteomes" id="UP000095228">
    <property type="component" value="Chromosome"/>
</dbReference>
<dbReference type="PROSITE" id="PS51318">
    <property type="entry name" value="TAT"/>
    <property type="match status" value="1"/>
</dbReference>
<dbReference type="EC" id="1.1.1.18" evidence="2"/>
<dbReference type="OrthoDB" id="178664at2"/>
<evidence type="ECO:0000313" key="3">
    <source>
        <dbReference type="Proteomes" id="UP000095228"/>
    </source>
</evidence>
<dbReference type="InterPro" id="IPR050463">
    <property type="entry name" value="Gfo/Idh/MocA_oxidrdct_glycsds"/>
</dbReference>
<accession>A0A1D8AWN3</accession>
<dbReference type="RefSeq" id="WP_069963724.1">
    <property type="nucleotide sequence ID" value="NZ_CP016094.1"/>
</dbReference>
<dbReference type="Pfam" id="PF01408">
    <property type="entry name" value="GFO_IDH_MocA"/>
    <property type="match status" value="1"/>
</dbReference>
<dbReference type="KEGG" id="obg:Verru16b_02361"/>
<sequence length="493" mass="54145">MPTLDRRHFLKSSALALGAGLGHRLLASTWSQPAGANEAIRVGVIGINDKGAEHIKQLLTLPGVRVVALCDVDPRTLAREVEKLKAREITVFATTDARRLLERSDVDAVVIATSNHWHALLTIWACQAGKHVYVEKPVSRTVWEGRKMVEAAARYNRIVQAGTQYRSDTGWPEAIAWLQAGHLGALKYVHTICYKRRESIGRRLPWYPDWLDYDMFCGPTPMVPLERRRLDYDWHWDWRTGNGELGNNGPHVIDLARRLTGQGGLPERVMSFGGHVLVDDVATTPNTHLAVYDFGAGVPILFEGRGLPARPGVNYMDPFRKMSGPNGIAVICEGGFLSGYTGSAAYDTNGKQIRRFTGDGGEAHLANFLAAVRSQRTADLAAPILTGHESTRLCHLGNISHRVGRPATAAAARAALAEFPSALDALTDLQRHLSVHGLDLEQHALTLGPWLQIDAAQEGIAAVEGADQETVLERARFHLKETQRAPWVIPDVV</sequence>
<dbReference type="InterPro" id="IPR006311">
    <property type="entry name" value="TAT_signal"/>
</dbReference>